<evidence type="ECO:0000256" key="8">
    <source>
        <dbReference type="SAM" id="MobiDB-lite"/>
    </source>
</evidence>
<feature type="region of interest" description="Disordered" evidence="8">
    <location>
        <begin position="288"/>
        <end position="324"/>
    </location>
</feature>
<proteinExistence type="predicted"/>
<comment type="subcellular location">
    <subcellularLocation>
        <location evidence="1">Nucleus</location>
    </subcellularLocation>
</comment>
<dbReference type="PANTHER" id="PTHR31307:SF6">
    <property type="entry name" value="OS01G0718900 PROTEIN"/>
    <property type="match status" value="1"/>
</dbReference>
<keyword evidence="4" id="KW-0238">DNA-binding</keyword>
<keyword evidence="5" id="KW-0804">Transcription</keyword>
<evidence type="ECO:0000256" key="6">
    <source>
        <dbReference type="ARBA" id="ARBA00023242"/>
    </source>
</evidence>
<evidence type="ECO:0000256" key="3">
    <source>
        <dbReference type="ARBA" id="ARBA00023054"/>
    </source>
</evidence>
<dbReference type="PANTHER" id="PTHR31307">
    <property type="entry name" value="TRIHELIX TRANSCRIPTION FACTOR ASIL2"/>
    <property type="match status" value="1"/>
</dbReference>
<dbReference type="GO" id="GO:0000976">
    <property type="term" value="F:transcription cis-regulatory region binding"/>
    <property type="evidence" value="ECO:0007669"/>
    <property type="project" value="TreeGrafter"/>
</dbReference>
<dbReference type="GO" id="GO:0005634">
    <property type="term" value="C:nucleus"/>
    <property type="evidence" value="ECO:0007669"/>
    <property type="project" value="UniProtKB-SubCell"/>
</dbReference>
<evidence type="ECO:0000256" key="7">
    <source>
        <dbReference type="SAM" id="Coils"/>
    </source>
</evidence>
<dbReference type="STRING" id="157652.A0A371EB21"/>
<evidence type="ECO:0000256" key="1">
    <source>
        <dbReference type="ARBA" id="ARBA00004123"/>
    </source>
</evidence>
<evidence type="ECO:0000313" key="10">
    <source>
        <dbReference type="EMBL" id="RDX63225.1"/>
    </source>
</evidence>
<evidence type="ECO:0000256" key="5">
    <source>
        <dbReference type="ARBA" id="ARBA00023163"/>
    </source>
</evidence>
<dbReference type="AlphaFoldDB" id="A0A371EB21"/>
<evidence type="ECO:0000256" key="4">
    <source>
        <dbReference type="ARBA" id="ARBA00023125"/>
    </source>
</evidence>
<protein>
    <submittedName>
        <fullName evidence="10">Trihelix transcription factor ASIL1</fullName>
    </submittedName>
</protein>
<name>A0A371EB21_MUCPR</name>
<dbReference type="Pfam" id="PF13837">
    <property type="entry name" value="Myb_DNA-bind_4"/>
    <property type="match status" value="1"/>
</dbReference>
<feature type="coiled-coil region" evidence="7">
    <location>
        <begin position="341"/>
        <end position="394"/>
    </location>
</feature>
<dbReference type="EMBL" id="QJKJ01015021">
    <property type="protein sequence ID" value="RDX63225.1"/>
    <property type="molecule type" value="Genomic_DNA"/>
</dbReference>
<dbReference type="InterPro" id="IPR044822">
    <property type="entry name" value="Myb_DNA-bind_4"/>
</dbReference>
<feature type="compositionally biased region" description="Acidic residues" evidence="8">
    <location>
        <begin position="45"/>
        <end position="63"/>
    </location>
</feature>
<keyword evidence="3 7" id="KW-0175">Coiled coil</keyword>
<comment type="caution">
    <text evidence="10">The sequence shown here is derived from an EMBL/GenBank/DDBJ whole genome shotgun (WGS) entry which is preliminary data.</text>
</comment>
<dbReference type="InterPro" id="IPR044823">
    <property type="entry name" value="ASIL1/2-like"/>
</dbReference>
<dbReference type="Gene3D" id="1.10.10.60">
    <property type="entry name" value="Homeodomain-like"/>
    <property type="match status" value="1"/>
</dbReference>
<dbReference type="Proteomes" id="UP000257109">
    <property type="component" value="Unassembled WGS sequence"/>
</dbReference>
<dbReference type="FunFam" id="1.10.10.60:FF:000104">
    <property type="entry name" value="trihelix transcription factor ASIL2"/>
    <property type="match status" value="1"/>
</dbReference>
<dbReference type="PROSITE" id="PS50090">
    <property type="entry name" value="MYB_LIKE"/>
    <property type="match status" value="1"/>
</dbReference>
<organism evidence="10 11">
    <name type="scientific">Mucuna pruriens</name>
    <name type="common">Velvet bean</name>
    <name type="synonym">Dolichos pruriens</name>
    <dbReference type="NCBI Taxonomy" id="157652"/>
    <lineage>
        <taxon>Eukaryota</taxon>
        <taxon>Viridiplantae</taxon>
        <taxon>Streptophyta</taxon>
        <taxon>Embryophyta</taxon>
        <taxon>Tracheophyta</taxon>
        <taxon>Spermatophyta</taxon>
        <taxon>Magnoliopsida</taxon>
        <taxon>eudicotyledons</taxon>
        <taxon>Gunneridae</taxon>
        <taxon>Pentapetalae</taxon>
        <taxon>rosids</taxon>
        <taxon>fabids</taxon>
        <taxon>Fabales</taxon>
        <taxon>Fabaceae</taxon>
        <taxon>Papilionoideae</taxon>
        <taxon>50 kb inversion clade</taxon>
        <taxon>NPAAA clade</taxon>
        <taxon>indigoferoid/millettioid clade</taxon>
        <taxon>Phaseoleae</taxon>
        <taxon>Mucuna</taxon>
    </lineage>
</organism>
<evidence type="ECO:0000256" key="2">
    <source>
        <dbReference type="ARBA" id="ARBA00023015"/>
    </source>
</evidence>
<sequence length="555" mass="63734">MDGIEDDARYPSNPYGIISHRRGYGYQNSPYSLPVDDEYAQHDNDENEEQEQLEGDDEVDVDQSDSLQLPQKGANEEDGMDGGGGENYDNHDDDDDDDDEEEEEEEEEEIKQISYYATKSEDDLEWHPKKQKLKSLISTYELAPRVPAPAAAAAAPSVPKPSFGGRNSLTDWTEQETFVLLDAWGDRFLQHGRKSLRCEEWQQVAKMVSQVSKIERTDTQCRNRLDTLKKKYKKEKAKFPDSDGKWVYFKRMDELMSSPPQQAGFSCGLDSGEYVFMNPQSYLNRANGLDEMRDSPENTESTGEEGSDGPQAKKRRKGRGSGEASSFRLLADSIQKFSKIYEKIENSKRQQMVELEKMRMDFHKELETQKRQILENLQCEISKLEHRNDENDDSAENDHSCMILFFTEVLTTLLKLITSEVFSWIPLIDIHVWLFLDLTLKKFGSFPSKALMQFKGSDYYALRESLKKIDSFIESPTFSKMLNHYSIHTGTRTSTVLFQFLEQLICNLIAFCYSKGIDQAAVGGGTRWKAFFIHLLKKQQSLLNLICFAETINEN</sequence>
<feature type="compositionally biased region" description="Acidic residues" evidence="8">
    <location>
        <begin position="91"/>
        <end position="109"/>
    </location>
</feature>
<gene>
    <name evidence="10" type="primary">ASIL1</name>
    <name evidence="10" type="ORF">CR513_58374</name>
</gene>
<feature type="domain" description="Myb-like" evidence="9">
    <location>
        <begin position="172"/>
        <end position="229"/>
    </location>
</feature>
<keyword evidence="11" id="KW-1185">Reference proteome</keyword>
<accession>A0A371EB21</accession>
<evidence type="ECO:0000313" key="11">
    <source>
        <dbReference type="Proteomes" id="UP000257109"/>
    </source>
</evidence>
<feature type="region of interest" description="Disordered" evidence="8">
    <location>
        <begin position="1"/>
        <end position="119"/>
    </location>
</feature>
<dbReference type="OrthoDB" id="691673at2759"/>
<evidence type="ECO:0000259" key="9">
    <source>
        <dbReference type="PROSITE" id="PS50090"/>
    </source>
</evidence>
<dbReference type="InterPro" id="IPR001005">
    <property type="entry name" value="SANT/Myb"/>
</dbReference>
<keyword evidence="2" id="KW-0805">Transcription regulation</keyword>
<keyword evidence="6" id="KW-0539">Nucleus</keyword>
<feature type="non-terminal residue" evidence="10">
    <location>
        <position position="1"/>
    </location>
</feature>
<reference evidence="10" key="1">
    <citation type="submission" date="2018-05" db="EMBL/GenBank/DDBJ databases">
        <title>Draft genome of Mucuna pruriens seed.</title>
        <authorList>
            <person name="Nnadi N.E."/>
            <person name="Vos R."/>
            <person name="Hasami M.H."/>
            <person name="Devisetty U.K."/>
            <person name="Aguiy J.C."/>
        </authorList>
    </citation>
    <scope>NUCLEOTIDE SEQUENCE [LARGE SCALE GENOMIC DNA]</scope>
    <source>
        <strain evidence="10">JCA_2017</strain>
    </source>
</reference>